<keyword evidence="3" id="KW-1185">Reference proteome</keyword>
<sequence length="431" mass="50874">MEKLIVTNFLNIKHIELDIGKINILIGPQAQGKSVVAKLVFFFQDFWENYRQSILKKLNKRDFDKSIIDDFKKIFPQYSWNRNYFKIIYDFDGYEIILENLKKNNNKNLYFHINYSQKLDKIRKKMISNISFEITEASFLDNVELQSIEDYLKSHINRLKLLENMLTIELKITRHQPIFIPTGRAFFANIQKNIFSLLSENVSIDYFINQFGSTYQKIKELYKNRNRLIKEYNKVIDEIVEKILVGNYLYEDEDDWIISKDYRKIKLFNASSGQQESVPMTIMLSIIPFTISNALFIIEEPEAHLFPSAQNDIVNLMSLIFNITDKRHSFFITTHSPYILTAFNILIQAGNTYNKIIVEKREHQLLELFKIVPENQMLDINDIKIYSLENGKIESIINDENKLIDANVIDEISNCTGEQFDKLLNLEFNND</sequence>
<dbReference type="Gene3D" id="3.40.50.300">
    <property type="entry name" value="P-loop containing nucleotide triphosphate hydrolases"/>
    <property type="match status" value="1"/>
</dbReference>
<proteinExistence type="predicted"/>
<reference evidence="2 3" key="1">
    <citation type="submission" date="2018-03" db="EMBL/GenBank/DDBJ databases">
        <title>The ancient ancestry and fast evolution of plastids.</title>
        <authorList>
            <person name="Moore K.R."/>
            <person name="Magnabosco C."/>
            <person name="Momper L."/>
            <person name="Gold D.A."/>
            <person name="Bosak T."/>
            <person name="Fournier G.P."/>
        </authorList>
    </citation>
    <scope>NUCLEOTIDE SEQUENCE [LARGE SCALE GENOMIC DNA]</scope>
    <source>
        <strain evidence="2 3">CCALA 016</strain>
    </source>
</reference>
<gene>
    <name evidence="2" type="ORF">C7H19_20660</name>
</gene>
<dbReference type="InterPro" id="IPR041685">
    <property type="entry name" value="AAA_GajA/Old/RecF-like"/>
</dbReference>
<dbReference type="SUPFAM" id="SSF52540">
    <property type="entry name" value="P-loop containing nucleoside triphosphate hydrolases"/>
    <property type="match status" value="1"/>
</dbReference>
<dbReference type="InterPro" id="IPR027417">
    <property type="entry name" value="P-loop_NTPase"/>
</dbReference>
<dbReference type="PANTHER" id="PTHR43581">
    <property type="entry name" value="ATP/GTP PHOSPHATASE"/>
    <property type="match status" value="1"/>
</dbReference>
<reference evidence="2 3" key="2">
    <citation type="submission" date="2018-03" db="EMBL/GenBank/DDBJ databases">
        <authorList>
            <person name="Keele B.F."/>
        </authorList>
    </citation>
    <scope>NUCLEOTIDE SEQUENCE [LARGE SCALE GENOMIC DNA]</scope>
    <source>
        <strain evidence="2 3">CCALA 016</strain>
    </source>
</reference>
<evidence type="ECO:0000313" key="3">
    <source>
        <dbReference type="Proteomes" id="UP000239001"/>
    </source>
</evidence>
<comment type="caution">
    <text evidence="2">The sequence shown here is derived from an EMBL/GenBank/DDBJ whole genome shotgun (WGS) entry which is preliminary data.</text>
</comment>
<dbReference type="RefSeq" id="WP_106458805.1">
    <property type="nucleotide sequence ID" value="NZ_PXOH01000033.1"/>
</dbReference>
<dbReference type="OrthoDB" id="308933at2"/>
<dbReference type="AlphaFoldDB" id="A0A2T1LST4"/>
<name>A0A2T1LST4_9CHRO</name>
<dbReference type="Proteomes" id="UP000239001">
    <property type="component" value="Unassembled WGS sequence"/>
</dbReference>
<dbReference type="Pfam" id="PF13175">
    <property type="entry name" value="AAA_15"/>
    <property type="match status" value="1"/>
</dbReference>
<feature type="domain" description="Endonuclease GajA/Old nuclease/RecF-like AAA" evidence="1">
    <location>
        <begin position="2"/>
        <end position="339"/>
    </location>
</feature>
<organism evidence="2 3">
    <name type="scientific">Aphanothece hegewaldii CCALA 016</name>
    <dbReference type="NCBI Taxonomy" id="2107694"/>
    <lineage>
        <taxon>Bacteria</taxon>
        <taxon>Bacillati</taxon>
        <taxon>Cyanobacteriota</taxon>
        <taxon>Cyanophyceae</taxon>
        <taxon>Oscillatoriophycideae</taxon>
        <taxon>Chroococcales</taxon>
        <taxon>Aphanothecaceae</taxon>
        <taxon>Aphanothece</taxon>
    </lineage>
</organism>
<dbReference type="PANTHER" id="PTHR43581:SF2">
    <property type="entry name" value="EXCINUCLEASE ATPASE SUBUNIT"/>
    <property type="match status" value="1"/>
</dbReference>
<evidence type="ECO:0000259" key="1">
    <source>
        <dbReference type="Pfam" id="PF13175"/>
    </source>
</evidence>
<evidence type="ECO:0000313" key="2">
    <source>
        <dbReference type="EMBL" id="PSF33108.1"/>
    </source>
</evidence>
<accession>A0A2T1LST4</accession>
<dbReference type="InterPro" id="IPR051396">
    <property type="entry name" value="Bact_Antivir_Def_Nuclease"/>
</dbReference>
<dbReference type="EMBL" id="PXOH01000033">
    <property type="protein sequence ID" value="PSF33108.1"/>
    <property type="molecule type" value="Genomic_DNA"/>
</dbReference>
<protein>
    <recommendedName>
        <fullName evidence="1">Endonuclease GajA/Old nuclease/RecF-like AAA domain-containing protein</fullName>
    </recommendedName>
</protein>